<organism evidence="3 4">
    <name type="scientific">Tepidibacter thalassicus DSM 15285</name>
    <dbReference type="NCBI Taxonomy" id="1123350"/>
    <lineage>
        <taxon>Bacteria</taxon>
        <taxon>Bacillati</taxon>
        <taxon>Bacillota</taxon>
        <taxon>Clostridia</taxon>
        <taxon>Peptostreptococcales</taxon>
        <taxon>Peptostreptococcaceae</taxon>
        <taxon>Tepidibacter</taxon>
    </lineage>
</organism>
<feature type="transmembrane region" description="Helical" evidence="2">
    <location>
        <begin position="272"/>
        <end position="295"/>
    </location>
</feature>
<dbReference type="InterPro" id="IPR036259">
    <property type="entry name" value="MFS_trans_sf"/>
</dbReference>
<dbReference type="Proteomes" id="UP000242520">
    <property type="component" value="Unassembled WGS sequence"/>
</dbReference>
<feature type="transmembrane region" description="Helical" evidence="2">
    <location>
        <begin position="42"/>
        <end position="65"/>
    </location>
</feature>
<dbReference type="InterPro" id="IPR052528">
    <property type="entry name" value="Sugar_transport-like"/>
</dbReference>
<dbReference type="AlphaFoldDB" id="A0A1M5QH29"/>
<dbReference type="GO" id="GO:0005886">
    <property type="term" value="C:plasma membrane"/>
    <property type="evidence" value="ECO:0007669"/>
    <property type="project" value="UniProtKB-SubCell"/>
</dbReference>
<dbReference type="EMBL" id="FQXH01000008">
    <property type="protein sequence ID" value="SHH13120.1"/>
    <property type="molecule type" value="Genomic_DNA"/>
</dbReference>
<feature type="transmembrane region" description="Helical" evidence="2">
    <location>
        <begin position="401"/>
        <end position="420"/>
    </location>
</feature>
<evidence type="ECO:0000256" key="2">
    <source>
        <dbReference type="SAM" id="Phobius"/>
    </source>
</evidence>
<evidence type="ECO:0000256" key="1">
    <source>
        <dbReference type="ARBA" id="ARBA00004651"/>
    </source>
</evidence>
<feature type="transmembrane region" description="Helical" evidence="2">
    <location>
        <begin position="337"/>
        <end position="354"/>
    </location>
</feature>
<evidence type="ECO:0000313" key="4">
    <source>
        <dbReference type="Proteomes" id="UP000242520"/>
    </source>
</evidence>
<name>A0A1M5QH29_9FIRM</name>
<dbReference type="SUPFAM" id="SSF103473">
    <property type="entry name" value="MFS general substrate transporter"/>
    <property type="match status" value="1"/>
</dbReference>
<feature type="transmembrane region" description="Helical" evidence="2">
    <location>
        <begin position="226"/>
        <end position="244"/>
    </location>
</feature>
<feature type="transmembrane region" description="Helical" evidence="2">
    <location>
        <begin position="166"/>
        <end position="189"/>
    </location>
</feature>
<reference evidence="4" key="1">
    <citation type="submission" date="2016-11" db="EMBL/GenBank/DDBJ databases">
        <authorList>
            <person name="Varghese N."/>
            <person name="Submissions S."/>
        </authorList>
    </citation>
    <scope>NUCLEOTIDE SEQUENCE [LARGE SCALE GENOMIC DNA]</scope>
    <source>
        <strain evidence="4">DSM 15285</strain>
    </source>
</reference>
<keyword evidence="2" id="KW-1133">Transmembrane helix</keyword>
<proteinExistence type="predicted"/>
<keyword evidence="2" id="KW-0812">Transmembrane</keyword>
<feature type="transmembrane region" description="Helical" evidence="2">
    <location>
        <begin position="77"/>
        <end position="96"/>
    </location>
</feature>
<feature type="transmembrane region" description="Helical" evidence="2">
    <location>
        <begin position="307"/>
        <end position="330"/>
    </location>
</feature>
<accession>A0A1M5QH29</accession>
<feature type="transmembrane region" description="Helical" evidence="2">
    <location>
        <begin position="103"/>
        <end position="120"/>
    </location>
</feature>
<dbReference type="Gene3D" id="1.20.1250.20">
    <property type="entry name" value="MFS general substrate transporter like domains"/>
    <property type="match status" value="2"/>
</dbReference>
<dbReference type="STRING" id="1123350.SAMN02744040_00931"/>
<dbReference type="GO" id="GO:0022857">
    <property type="term" value="F:transmembrane transporter activity"/>
    <property type="evidence" value="ECO:0007669"/>
    <property type="project" value="InterPro"/>
</dbReference>
<evidence type="ECO:0000313" key="3">
    <source>
        <dbReference type="EMBL" id="SHH13120.1"/>
    </source>
</evidence>
<gene>
    <name evidence="3" type="ORF">SAMN02744040_00931</name>
</gene>
<dbReference type="Pfam" id="PF07690">
    <property type="entry name" value="MFS_1"/>
    <property type="match status" value="1"/>
</dbReference>
<sequence length="471" mass="52262">MKILTSNVFKVYNKLVIYKIKIILGGSGMEQKELKRIKWNSWMFIVSYAFMGILSGVAFDVLVTFLQEVSPSTATSFSTWMGLSTFIGAGMLLIAPKLGYKKTIFIAPIICIVSLFGISYSNVDLIFPIATLAFITGFGFYDVMLAPMLNAYTTKENRHKTFSRALYINVSGMVIASWAGGPFIVYRFASKIGKTYEKAKELTATFETLKASSSLYNAYIAAHRDVFLVSIILCILSLIPLLFIKELPIDYREENKDTEKKKFDWSIFKNKYVVSFVIYYALIRFGASLIVPYFSVYLTKFIGIDRATTSTLVGATNLAMVIFMVVSPWFVKKFGQVVALGGLSLVSIPFMMIIANGKIFGSSAVIVVGLALFLRSGFMNAANPIMMSLPMEFVSKELRPAYNSVIFAAGGITSILAGQFTRNILFKTQSGYATAYYITAVIYTVASVLLLVSCTKKYNRSHEVGKEEKGA</sequence>
<dbReference type="InterPro" id="IPR011701">
    <property type="entry name" value="MFS"/>
</dbReference>
<feature type="transmembrane region" description="Helical" evidence="2">
    <location>
        <begin position="126"/>
        <end position="145"/>
    </location>
</feature>
<comment type="subcellular location">
    <subcellularLocation>
        <location evidence="1">Cell membrane</location>
        <topology evidence="1">Multi-pass membrane protein</topology>
    </subcellularLocation>
</comment>
<feature type="transmembrane region" description="Helical" evidence="2">
    <location>
        <begin position="360"/>
        <end position="381"/>
    </location>
</feature>
<dbReference type="PANTHER" id="PTHR23526:SF2">
    <property type="entry name" value="MAJOR FACILITATOR SUPERFAMILY (MFS) PROFILE DOMAIN-CONTAINING PROTEIN"/>
    <property type="match status" value="1"/>
</dbReference>
<feature type="transmembrane region" description="Helical" evidence="2">
    <location>
        <begin position="432"/>
        <end position="452"/>
    </location>
</feature>
<keyword evidence="2" id="KW-0472">Membrane</keyword>
<protein>
    <submittedName>
        <fullName evidence="3">Fucose permease</fullName>
    </submittedName>
</protein>
<keyword evidence="4" id="KW-1185">Reference proteome</keyword>
<dbReference type="PANTHER" id="PTHR23526">
    <property type="entry name" value="INTEGRAL MEMBRANE TRANSPORT PROTEIN-RELATED"/>
    <property type="match status" value="1"/>
</dbReference>